<sequence>MPPVQSQGHEWTKFELQTLLSLIARGSHLEQRPNKRTDAPSKVRKNAHEVFYTAFNTALHGKDFTKDINKREVTRMLEQVLEERKHVVGKGGLVERQTNGRITRTLSSAWRRPIESINFDGSLSEWEQGRKERVLHGHTDQKKSKKAPVDGGIRAATESIDGSQDNTIWAQADNSNRLNMDSGEARFSAAVTKNKLKSSNGTTDSMSNTGKSALGLSTAKDGYTPGNTVTPSKQKRAGRRTRVLSSPRVLSSVYARSSGSEGDQTPTPMPLSHENYKPTSLTGRHVDSYLPVTGPSSSNVCEPSTPKNQLATQDRRSSDFSNNSTNSGIYPPDPSDSASAMDVLHKIQTPITSSPLGHHSKPSGMSAMAAFNVSYEKKLDAEFQMNTIGTGLYAPGSDTVMNRNQAGDFEIKEKEANLAAGLQSADESEEE</sequence>
<protein>
    <submittedName>
        <fullName evidence="2">Uncharacterized protein</fullName>
    </submittedName>
</protein>
<proteinExistence type="predicted"/>
<feature type="compositionally biased region" description="Polar residues" evidence="1">
    <location>
        <begin position="319"/>
        <end position="328"/>
    </location>
</feature>
<organism evidence="2 3">
    <name type="scientific">Diplocarpon coronariae</name>
    <dbReference type="NCBI Taxonomy" id="2795749"/>
    <lineage>
        <taxon>Eukaryota</taxon>
        <taxon>Fungi</taxon>
        <taxon>Dikarya</taxon>
        <taxon>Ascomycota</taxon>
        <taxon>Pezizomycotina</taxon>
        <taxon>Leotiomycetes</taxon>
        <taxon>Helotiales</taxon>
        <taxon>Drepanopezizaceae</taxon>
        <taxon>Diplocarpon</taxon>
    </lineage>
</organism>
<evidence type="ECO:0000313" key="2">
    <source>
        <dbReference type="EMBL" id="OWP05438.1"/>
    </source>
</evidence>
<reference evidence="2 3" key="1">
    <citation type="submission" date="2017-04" db="EMBL/GenBank/DDBJ databases">
        <title>Draft genome sequence of Marssonina coronaria NL1: causal agent of apple blotch.</title>
        <authorList>
            <person name="Cheng Q."/>
        </authorList>
    </citation>
    <scope>NUCLEOTIDE SEQUENCE [LARGE SCALE GENOMIC DNA]</scope>
    <source>
        <strain evidence="2 3">NL1</strain>
    </source>
</reference>
<feature type="compositionally biased region" description="Low complexity" evidence="1">
    <location>
        <begin position="243"/>
        <end position="253"/>
    </location>
</feature>
<evidence type="ECO:0000313" key="3">
    <source>
        <dbReference type="Proteomes" id="UP000242519"/>
    </source>
</evidence>
<accession>A0A218ZBP5</accession>
<feature type="compositionally biased region" description="Polar residues" evidence="1">
    <location>
        <begin position="197"/>
        <end position="211"/>
    </location>
</feature>
<evidence type="ECO:0000256" key="1">
    <source>
        <dbReference type="SAM" id="MobiDB-lite"/>
    </source>
</evidence>
<dbReference type="EMBL" id="MZNU01000074">
    <property type="protein sequence ID" value="OWP05438.1"/>
    <property type="molecule type" value="Genomic_DNA"/>
</dbReference>
<keyword evidence="3" id="KW-1185">Reference proteome</keyword>
<dbReference type="Proteomes" id="UP000242519">
    <property type="component" value="Unassembled WGS sequence"/>
</dbReference>
<feature type="compositionally biased region" description="Basic residues" evidence="1">
    <location>
        <begin position="233"/>
        <end position="242"/>
    </location>
</feature>
<comment type="caution">
    <text evidence="2">The sequence shown here is derived from an EMBL/GenBank/DDBJ whole genome shotgun (WGS) entry which is preliminary data.</text>
</comment>
<feature type="compositionally biased region" description="Polar residues" evidence="1">
    <location>
        <begin position="254"/>
        <end position="266"/>
    </location>
</feature>
<dbReference type="InParanoid" id="A0A218ZBP5"/>
<feature type="region of interest" description="Disordered" evidence="1">
    <location>
        <begin position="193"/>
        <end position="337"/>
    </location>
</feature>
<gene>
    <name evidence="2" type="ORF">B2J93_7639</name>
</gene>
<name>A0A218ZBP5_9HELO</name>
<dbReference type="AlphaFoldDB" id="A0A218ZBP5"/>
<feature type="compositionally biased region" description="Polar residues" evidence="1">
    <location>
        <begin position="294"/>
        <end position="312"/>
    </location>
</feature>
<dbReference type="OrthoDB" id="3438628at2759"/>